<protein>
    <submittedName>
        <fullName evidence="1">3233_t:CDS:1</fullName>
    </submittedName>
</protein>
<evidence type="ECO:0000313" key="1">
    <source>
        <dbReference type="EMBL" id="CAG8519938.1"/>
    </source>
</evidence>
<name>A0A9N9A8B2_9GLOM</name>
<sequence length="330" mass="38147">MPPQLPIDILPEILRHFVGELDEQEILHNLLFVNRTWCQHSLPLLWTNPFLLCQQPENRAKLVETLLGCLSDQDKAYFAQRNPDLPTYARPSIDYSTYITVLEEKNVIEAVNNWFEKILKEKKEKAALAGVTINNTSKKENDRKYEATVLSAMLYKMFIERSNNIKWFNLDCDAINAKWYDGTITHQDYMADKILQAVANYQQSLQRLAVSFNSGSSNVDTPGLSKLVVECIKVQGRFLRDFVIENAGGDEFAEMHYALKPRANSLKRVGYTQCDFSKFPWAVGIEILSQIDELYFIACTNLRDSQLKQLEGRMEKPFPEFYYYVLKGLE</sequence>
<dbReference type="AlphaFoldDB" id="A0A9N9A8B2"/>
<organism evidence="1 2">
    <name type="scientific">Ambispora gerdemannii</name>
    <dbReference type="NCBI Taxonomy" id="144530"/>
    <lineage>
        <taxon>Eukaryota</taxon>
        <taxon>Fungi</taxon>
        <taxon>Fungi incertae sedis</taxon>
        <taxon>Mucoromycota</taxon>
        <taxon>Glomeromycotina</taxon>
        <taxon>Glomeromycetes</taxon>
        <taxon>Archaeosporales</taxon>
        <taxon>Ambisporaceae</taxon>
        <taxon>Ambispora</taxon>
    </lineage>
</organism>
<dbReference type="OrthoDB" id="2350118at2759"/>
<proteinExistence type="predicted"/>
<accession>A0A9N9A8B2</accession>
<dbReference type="Proteomes" id="UP000789831">
    <property type="component" value="Unassembled WGS sequence"/>
</dbReference>
<keyword evidence="2" id="KW-1185">Reference proteome</keyword>
<reference evidence="1" key="1">
    <citation type="submission" date="2021-06" db="EMBL/GenBank/DDBJ databases">
        <authorList>
            <person name="Kallberg Y."/>
            <person name="Tangrot J."/>
            <person name="Rosling A."/>
        </authorList>
    </citation>
    <scope>NUCLEOTIDE SEQUENCE</scope>
    <source>
        <strain evidence="1">MT106</strain>
    </source>
</reference>
<gene>
    <name evidence="1" type="ORF">AGERDE_LOCUS5183</name>
</gene>
<evidence type="ECO:0000313" key="2">
    <source>
        <dbReference type="Proteomes" id="UP000789831"/>
    </source>
</evidence>
<dbReference type="EMBL" id="CAJVPL010000668">
    <property type="protein sequence ID" value="CAG8519938.1"/>
    <property type="molecule type" value="Genomic_DNA"/>
</dbReference>
<comment type="caution">
    <text evidence="1">The sequence shown here is derived from an EMBL/GenBank/DDBJ whole genome shotgun (WGS) entry which is preliminary data.</text>
</comment>